<evidence type="ECO:0000313" key="3">
    <source>
        <dbReference type="Proteomes" id="UP000534306"/>
    </source>
</evidence>
<accession>A0A7Y4L346</accession>
<name>A0A7Y4L346_9ACTN</name>
<proteinExistence type="predicted"/>
<dbReference type="AlphaFoldDB" id="A0A7Y4L346"/>
<dbReference type="EMBL" id="JACHKF010000001">
    <property type="protein sequence ID" value="MBB6564853.1"/>
    <property type="molecule type" value="Genomic_DNA"/>
</dbReference>
<evidence type="ECO:0000313" key="4">
    <source>
        <dbReference type="Proteomes" id="UP000553957"/>
    </source>
</evidence>
<reference evidence="2 3" key="1">
    <citation type="submission" date="2020-05" db="EMBL/GenBank/DDBJ databases">
        <title>Genome sequence of Kribbella sandramycini ATCC 39419.</title>
        <authorList>
            <person name="Maclea K.S."/>
            <person name="Fair J.L."/>
        </authorList>
    </citation>
    <scope>NUCLEOTIDE SEQUENCE [LARGE SCALE GENOMIC DNA]</scope>
    <source>
        <strain evidence="2 3">ATCC 39419</strain>
    </source>
</reference>
<reference evidence="1 4" key="2">
    <citation type="submission" date="2020-08" db="EMBL/GenBank/DDBJ databases">
        <title>Sequencing the genomes of 1000 actinobacteria strains.</title>
        <authorList>
            <person name="Klenk H.-P."/>
        </authorList>
    </citation>
    <scope>NUCLEOTIDE SEQUENCE [LARGE SCALE GENOMIC DNA]</scope>
    <source>
        <strain evidence="1 4">DSM 15626</strain>
    </source>
</reference>
<dbReference type="RefSeq" id="WP_171675023.1">
    <property type="nucleotide sequence ID" value="NZ_BAAAGT010000001.1"/>
</dbReference>
<dbReference type="Proteomes" id="UP000534306">
    <property type="component" value="Unassembled WGS sequence"/>
</dbReference>
<evidence type="ECO:0000313" key="2">
    <source>
        <dbReference type="EMBL" id="NOL42551.1"/>
    </source>
</evidence>
<keyword evidence="3" id="KW-1185">Reference proteome</keyword>
<dbReference type="EMBL" id="JABJRC010000004">
    <property type="protein sequence ID" value="NOL42551.1"/>
    <property type="molecule type" value="Genomic_DNA"/>
</dbReference>
<sequence>MAGTHARDEPPVAGGRWPLSVVFRPTGQVADLLDALTIQASLLAGRHHWQTGQLGSAHLTVRALEGFRAEVPDDDPAVARYEAAVRRAGQALAASTPFRFAVTGLTLTPGSVMASAFPIGPAADEFMDRLALALGPDDWFERPHGRRDIWYLNLLHFTGDIIDPRGLVKWVGDRRTRDVGELSIAAPELVRFRLVDGVRPAMRPEPVGRYAPISEISSQ</sequence>
<evidence type="ECO:0008006" key="5">
    <source>
        <dbReference type="Google" id="ProtNLM"/>
    </source>
</evidence>
<protein>
    <recommendedName>
        <fullName evidence="5">2'-5' RNA ligase</fullName>
    </recommendedName>
</protein>
<evidence type="ECO:0000313" key="1">
    <source>
        <dbReference type="EMBL" id="MBB6564853.1"/>
    </source>
</evidence>
<organism evidence="2 3">
    <name type="scientific">Kribbella sandramycini</name>
    <dbReference type="NCBI Taxonomy" id="60450"/>
    <lineage>
        <taxon>Bacteria</taxon>
        <taxon>Bacillati</taxon>
        <taxon>Actinomycetota</taxon>
        <taxon>Actinomycetes</taxon>
        <taxon>Propionibacteriales</taxon>
        <taxon>Kribbellaceae</taxon>
        <taxon>Kribbella</taxon>
    </lineage>
</organism>
<comment type="caution">
    <text evidence="2">The sequence shown here is derived from an EMBL/GenBank/DDBJ whole genome shotgun (WGS) entry which is preliminary data.</text>
</comment>
<gene>
    <name evidence="1" type="ORF">HNR71_000490</name>
    <name evidence="2" type="ORF">HPO96_20095</name>
</gene>
<dbReference type="Proteomes" id="UP000553957">
    <property type="component" value="Unassembled WGS sequence"/>
</dbReference>